<dbReference type="AlphaFoldDB" id="A0A6A3D9Y7"/>
<name>A0A6A3D9Y7_9STRA</name>
<protein>
    <recommendedName>
        <fullName evidence="4">Pectate lyase</fullName>
    </recommendedName>
</protein>
<evidence type="ECO:0000313" key="2">
    <source>
        <dbReference type="EMBL" id="KAE8917003.1"/>
    </source>
</evidence>
<keyword evidence="1" id="KW-0732">Signal</keyword>
<dbReference type="EMBL" id="QXGF01008285">
    <property type="protein sequence ID" value="KAE8917003.1"/>
    <property type="molecule type" value="Genomic_DNA"/>
</dbReference>
<comment type="caution">
    <text evidence="2">The sequence shown here is derived from an EMBL/GenBank/DDBJ whole genome shotgun (WGS) entry which is preliminary data.</text>
</comment>
<accession>A0A6A3D9Y7</accession>
<evidence type="ECO:0000313" key="3">
    <source>
        <dbReference type="Proteomes" id="UP000429523"/>
    </source>
</evidence>
<feature type="signal peptide" evidence="1">
    <location>
        <begin position="1"/>
        <end position="28"/>
    </location>
</feature>
<feature type="chain" id="PRO_5025510255" description="Pectate lyase" evidence="1">
    <location>
        <begin position="29"/>
        <end position="102"/>
    </location>
</feature>
<reference evidence="2 3" key="1">
    <citation type="submission" date="2018-08" db="EMBL/GenBank/DDBJ databases">
        <title>Genomic investigation of the strawberry pathogen Phytophthora fragariae indicates pathogenicity is determined by transcriptional variation in three key races.</title>
        <authorList>
            <person name="Adams T.M."/>
            <person name="Armitage A.D."/>
            <person name="Sobczyk M.K."/>
            <person name="Bates H.J."/>
            <person name="Dunwell J.M."/>
            <person name="Nellist C.F."/>
            <person name="Harrison R.J."/>
        </authorList>
    </citation>
    <scope>NUCLEOTIDE SEQUENCE [LARGE SCALE GENOMIC DNA]</scope>
    <source>
        <strain evidence="2 3">NOV-9</strain>
    </source>
</reference>
<sequence length="102" mass="11452">MRHRPHFGGGGGASVIIMWLGGERVVSCGSWVWNFYEKRVFTNDLTCTFYRVAEISCNTVIQCSYPSLRGALVRVFTGNTRDGPHTDQFHGELRTILVIDVS</sequence>
<evidence type="ECO:0008006" key="4">
    <source>
        <dbReference type="Google" id="ProtNLM"/>
    </source>
</evidence>
<dbReference type="Proteomes" id="UP000429523">
    <property type="component" value="Unassembled WGS sequence"/>
</dbReference>
<organism evidence="2 3">
    <name type="scientific">Phytophthora fragariae</name>
    <dbReference type="NCBI Taxonomy" id="53985"/>
    <lineage>
        <taxon>Eukaryota</taxon>
        <taxon>Sar</taxon>
        <taxon>Stramenopiles</taxon>
        <taxon>Oomycota</taxon>
        <taxon>Peronosporomycetes</taxon>
        <taxon>Peronosporales</taxon>
        <taxon>Peronosporaceae</taxon>
        <taxon>Phytophthora</taxon>
    </lineage>
</organism>
<proteinExistence type="predicted"/>
<gene>
    <name evidence="2" type="ORF">PF009_g32676</name>
</gene>
<evidence type="ECO:0000256" key="1">
    <source>
        <dbReference type="SAM" id="SignalP"/>
    </source>
</evidence>